<keyword evidence="1" id="KW-0472">Membrane</keyword>
<evidence type="ECO:0000259" key="2">
    <source>
        <dbReference type="Pfam" id="PF10756"/>
    </source>
</evidence>
<evidence type="ECO:0000313" key="4">
    <source>
        <dbReference type="Proteomes" id="UP001218629"/>
    </source>
</evidence>
<dbReference type="Proteomes" id="UP001218629">
    <property type="component" value="Chromosome"/>
</dbReference>
<dbReference type="InterPro" id="IPR019692">
    <property type="entry name" value="CFP-6_PH"/>
</dbReference>
<proteinExistence type="predicted"/>
<protein>
    <submittedName>
        <fullName evidence="3">PH domain-containing protein</fullName>
    </submittedName>
</protein>
<feature type="transmembrane region" description="Helical" evidence="1">
    <location>
        <begin position="45"/>
        <end position="63"/>
    </location>
</feature>
<dbReference type="EMBL" id="CP095749">
    <property type="protein sequence ID" value="WEB39861.1"/>
    <property type="molecule type" value="Genomic_DNA"/>
</dbReference>
<reference evidence="3 4" key="1">
    <citation type="submission" date="2022-03" db="EMBL/GenBank/DDBJ databases">
        <title>Streptomyces yunnanensis P86,complete genome.</title>
        <authorList>
            <person name="Chen S."/>
            <person name="Zhang Q."/>
        </authorList>
    </citation>
    <scope>NUCLEOTIDE SEQUENCE [LARGE SCALE GENOMIC DNA]</scope>
    <source>
        <strain evidence="3 4">P86</strain>
    </source>
</reference>
<feature type="transmembrane region" description="Helical" evidence="1">
    <location>
        <begin position="216"/>
        <end position="235"/>
    </location>
</feature>
<feature type="transmembrane region" description="Helical" evidence="1">
    <location>
        <begin position="181"/>
        <end position="204"/>
    </location>
</feature>
<keyword evidence="1" id="KW-1133">Transmembrane helix</keyword>
<feature type="domain" description="Low molecular weight protein antigen 6 PH" evidence="2">
    <location>
        <begin position="69"/>
        <end position="134"/>
    </location>
</feature>
<feature type="transmembrane region" description="Helical" evidence="1">
    <location>
        <begin position="12"/>
        <end position="39"/>
    </location>
</feature>
<evidence type="ECO:0000256" key="1">
    <source>
        <dbReference type="SAM" id="Phobius"/>
    </source>
</evidence>
<dbReference type="Pfam" id="PF10756">
    <property type="entry name" value="bPH_6"/>
    <property type="match status" value="1"/>
</dbReference>
<sequence>MTIDEDVHFPEYRAPAGCLGGLALPSVGLTGILAGLAQISRNGAPLWLLLALPAFLILVFLLLRIASGRVATFTGPDGITLRRPFGERGTAWPDIQAIEIHSNPSAVADSGMIAEFVVLYDRDGRRLLLPHLNSKTVFGLHEDVARLRELWEHLRGEDSVALPEVAEKIARTRRGMRRQRGLVVGVAVGGGVAMVGLVLFLVPVLTGALDGVGVDAPPLVAVGFVAVGGAVGAVLGQRSARRGPAAPRTRWTRLHR</sequence>
<organism evidence="3 4">
    <name type="scientific">Streptomyces yunnanensis</name>
    <dbReference type="NCBI Taxonomy" id="156453"/>
    <lineage>
        <taxon>Bacteria</taxon>
        <taxon>Bacillati</taxon>
        <taxon>Actinomycetota</taxon>
        <taxon>Actinomycetes</taxon>
        <taxon>Kitasatosporales</taxon>
        <taxon>Streptomycetaceae</taxon>
        <taxon>Streptomyces</taxon>
    </lineage>
</organism>
<evidence type="ECO:0000313" key="3">
    <source>
        <dbReference type="EMBL" id="WEB39861.1"/>
    </source>
</evidence>
<keyword evidence="4" id="KW-1185">Reference proteome</keyword>
<dbReference type="RefSeq" id="WP_275307411.1">
    <property type="nucleotide sequence ID" value="NZ_CP095749.1"/>
</dbReference>
<name>A0ABY8A6D3_9ACTN</name>
<accession>A0ABY8A6D3</accession>
<gene>
    <name evidence="3" type="ORF">MOV08_11620</name>
</gene>
<keyword evidence="1" id="KW-0812">Transmembrane</keyword>